<dbReference type="EMBL" id="LFMY01000003">
    <property type="protein sequence ID" value="OKL61871.1"/>
    <property type="molecule type" value="Genomic_DNA"/>
</dbReference>
<keyword evidence="3" id="KW-1185">Reference proteome</keyword>
<keyword evidence="1" id="KW-0732">Signal</keyword>
<dbReference type="AlphaFoldDB" id="A0A225AK07"/>
<protein>
    <submittedName>
        <fullName evidence="2">Uncharacterized protein</fullName>
    </submittedName>
</protein>
<dbReference type="Proteomes" id="UP000214365">
    <property type="component" value="Unassembled WGS sequence"/>
</dbReference>
<sequence>MRSSVFLILSFGASLAMASPIAKPRSAVEDTVAYPDAYKDIHARDEVVVAYPDAYKDTTGH</sequence>
<evidence type="ECO:0000256" key="1">
    <source>
        <dbReference type="SAM" id="SignalP"/>
    </source>
</evidence>
<evidence type="ECO:0000313" key="2">
    <source>
        <dbReference type="EMBL" id="OKL61871.1"/>
    </source>
</evidence>
<feature type="signal peptide" evidence="1">
    <location>
        <begin position="1"/>
        <end position="18"/>
    </location>
</feature>
<comment type="caution">
    <text evidence="2">The sequence shown here is derived from an EMBL/GenBank/DDBJ whole genome shotgun (WGS) entry which is preliminary data.</text>
</comment>
<accession>A0A225AK07</accession>
<evidence type="ECO:0000313" key="3">
    <source>
        <dbReference type="Proteomes" id="UP000214365"/>
    </source>
</evidence>
<dbReference type="GeneID" id="31002265"/>
<reference evidence="2 3" key="1">
    <citation type="submission" date="2015-06" db="EMBL/GenBank/DDBJ databases">
        <title>Talaromyces atroroseus IBT 11181 draft genome.</title>
        <authorList>
            <person name="Rasmussen K.B."/>
            <person name="Rasmussen S."/>
            <person name="Petersen B."/>
            <person name="Sicheritz-Ponten T."/>
            <person name="Mortensen U.H."/>
            <person name="Thrane U."/>
        </authorList>
    </citation>
    <scope>NUCLEOTIDE SEQUENCE [LARGE SCALE GENOMIC DNA]</scope>
    <source>
        <strain evidence="2 3">IBT 11181</strain>
    </source>
</reference>
<name>A0A225AK07_TALAT</name>
<gene>
    <name evidence="2" type="ORF">UA08_02510</name>
</gene>
<proteinExistence type="predicted"/>
<dbReference type="RefSeq" id="XP_020121992.1">
    <property type="nucleotide sequence ID" value="XM_020264560.1"/>
</dbReference>
<organism evidence="2 3">
    <name type="scientific">Talaromyces atroroseus</name>
    <dbReference type="NCBI Taxonomy" id="1441469"/>
    <lineage>
        <taxon>Eukaryota</taxon>
        <taxon>Fungi</taxon>
        <taxon>Dikarya</taxon>
        <taxon>Ascomycota</taxon>
        <taxon>Pezizomycotina</taxon>
        <taxon>Eurotiomycetes</taxon>
        <taxon>Eurotiomycetidae</taxon>
        <taxon>Eurotiales</taxon>
        <taxon>Trichocomaceae</taxon>
        <taxon>Talaromyces</taxon>
        <taxon>Talaromyces sect. Trachyspermi</taxon>
    </lineage>
</organism>
<feature type="chain" id="PRO_5012352720" evidence="1">
    <location>
        <begin position="19"/>
        <end position="61"/>
    </location>
</feature>